<keyword evidence="2" id="KW-1185">Reference proteome</keyword>
<dbReference type="Proteomes" id="UP000824881">
    <property type="component" value="Unassembled WGS sequence"/>
</dbReference>
<evidence type="ECO:0000313" key="1">
    <source>
        <dbReference type="EMBL" id="KAG9223729.1"/>
    </source>
</evidence>
<reference evidence="1 2" key="1">
    <citation type="journal article" date="2021" name="Appl. Environ. Microbiol.">
        <title>Genetic linkage and physical mapping for an oyster mushroom Pleurotus cornucopiae and QTL analysis for the trait cap color.</title>
        <authorList>
            <person name="Zhang Y."/>
            <person name="Gao W."/>
            <person name="Sonnenberg A."/>
            <person name="Chen Q."/>
            <person name="Zhang J."/>
            <person name="Huang C."/>
        </authorList>
    </citation>
    <scope>NUCLEOTIDE SEQUENCE [LARGE SCALE GENOMIC DNA]</scope>
    <source>
        <strain evidence="1">CCMSSC00406</strain>
    </source>
</reference>
<name>A0ACB7J139_PLECO</name>
<protein>
    <submittedName>
        <fullName evidence="1">Uncharacterized protein</fullName>
    </submittedName>
</protein>
<gene>
    <name evidence="1" type="ORF">CCMSSC00406_0004930</name>
</gene>
<comment type="caution">
    <text evidence="1">The sequence shown here is derived from an EMBL/GenBank/DDBJ whole genome shotgun (WGS) entry which is preliminary data.</text>
</comment>
<evidence type="ECO:0000313" key="2">
    <source>
        <dbReference type="Proteomes" id="UP000824881"/>
    </source>
</evidence>
<accession>A0ACB7J139</accession>
<organism evidence="1 2">
    <name type="scientific">Pleurotus cornucopiae</name>
    <name type="common">Cornucopia mushroom</name>
    <dbReference type="NCBI Taxonomy" id="5321"/>
    <lineage>
        <taxon>Eukaryota</taxon>
        <taxon>Fungi</taxon>
        <taxon>Dikarya</taxon>
        <taxon>Basidiomycota</taxon>
        <taxon>Agaricomycotina</taxon>
        <taxon>Agaricomycetes</taxon>
        <taxon>Agaricomycetidae</taxon>
        <taxon>Agaricales</taxon>
        <taxon>Pleurotineae</taxon>
        <taxon>Pleurotaceae</taxon>
        <taxon>Pleurotus</taxon>
    </lineage>
</organism>
<sequence length="226" mass="24994">MSADLNISLRPHVVNALRPLRDVLPQGLQIQVHPFLIEPTPPTIPYSILSRISQWSRSDSGRSALQHVGRDAADYTMISLLAGATTSPEKNFGPYTPSKEPHIIANEQKLERRAITAIVNGLVSIFATGMAVWWASDRTGFRDEWRVLLSFAAATIVACSEVALYIIWQAKLRKAKSPKDGAPRRTFKKGRTETNPEITTAGASNAIQSRAVELRERVARLSQPQD</sequence>
<dbReference type="EMBL" id="WQMT02000004">
    <property type="protein sequence ID" value="KAG9223729.1"/>
    <property type="molecule type" value="Genomic_DNA"/>
</dbReference>
<proteinExistence type="predicted"/>